<keyword evidence="5 6" id="KW-0968">Cytoplasmic vesicle</keyword>
<evidence type="ECO:0000256" key="5">
    <source>
        <dbReference type="ARBA" id="ARBA00023329"/>
    </source>
</evidence>
<evidence type="ECO:0000313" key="8">
    <source>
        <dbReference type="EMBL" id="KAK2154609.1"/>
    </source>
</evidence>
<sequence>MSDFANFEGAEQPHTEEDPAAAFLAREQDDLAALESDDFVSPELARETHQTEAADFGADAFGAQEPEAQPTSAADASMFDPMTESAPSETFGAQSDEATGSQQQDEPSDSYTTVKQPYVERIEPEKIRIWREQQKERLIKKDEESEEKKEEWREIAKKELEDWYRHRAEQLEKTIKNNREGEAAFIQERDENIPGHEWEVICRHCDFNPKASRNSKDVSRMRSILLQLKQAPLQRS</sequence>
<evidence type="ECO:0000256" key="7">
    <source>
        <dbReference type="SAM" id="MobiDB-lite"/>
    </source>
</evidence>
<feature type="region of interest" description="Disordered" evidence="7">
    <location>
        <begin position="1"/>
        <end position="118"/>
    </location>
</feature>
<dbReference type="EMBL" id="JAODUP010000263">
    <property type="protein sequence ID" value="KAK2154609.1"/>
    <property type="molecule type" value="Genomic_DNA"/>
</dbReference>
<dbReference type="GO" id="GO:0099631">
    <property type="term" value="C:postsynaptic endocytic zone cytoplasmic component"/>
    <property type="evidence" value="ECO:0007669"/>
    <property type="project" value="TreeGrafter"/>
</dbReference>
<keyword evidence="4 6" id="KW-0168">Coated pit</keyword>
<evidence type="ECO:0000256" key="6">
    <source>
        <dbReference type="RuleBase" id="RU363137"/>
    </source>
</evidence>
<dbReference type="Proteomes" id="UP001208570">
    <property type="component" value="Unassembled WGS sequence"/>
</dbReference>
<evidence type="ECO:0000256" key="3">
    <source>
        <dbReference type="ARBA" id="ARBA00023136"/>
    </source>
</evidence>
<dbReference type="Pfam" id="PF01086">
    <property type="entry name" value="Clathrin_lg_ch"/>
    <property type="match status" value="1"/>
</dbReference>
<dbReference type="InterPro" id="IPR000996">
    <property type="entry name" value="Clathrin_L-chain"/>
</dbReference>
<dbReference type="PROSITE" id="PS00581">
    <property type="entry name" value="CLATHRIN_LIGHT_CHN_2"/>
    <property type="match status" value="1"/>
</dbReference>
<feature type="compositionally biased region" description="Acidic residues" evidence="7">
    <location>
        <begin position="30"/>
        <end position="40"/>
    </location>
</feature>
<protein>
    <recommendedName>
        <fullName evidence="6">Clathrin light chain</fullName>
    </recommendedName>
</protein>
<evidence type="ECO:0000256" key="4">
    <source>
        <dbReference type="ARBA" id="ARBA00023176"/>
    </source>
</evidence>
<dbReference type="PANTHER" id="PTHR10639:SF7">
    <property type="entry name" value="CLATHRIN LIGHT CHAIN"/>
    <property type="match status" value="1"/>
</dbReference>
<keyword evidence="3 6" id="KW-0472">Membrane</keyword>
<feature type="compositionally biased region" description="Low complexity" evidence="7">
    <location>
        <begin position="53"/>
        <end position="63"/>
    </location>
</feature>
<organism evidence="8 9">
    <name type="scientific">Paralvinella palmiformis</name>
    <dbReference type="NCBI Taxonomy" id="53620"/>
    <lineage>
        <taxon>Eukaryota</taxon>
        <taxon>Metazoa</taxon>
        <taxon>Spiralia</taxon>
        <taxon>Lophotrochozoa</taxon>
        <taxon>Annelida</taxon>
        <taxon>Polychaeta</taxon>
        <taxon>Sedentaria</taxon>
        <taxon>Canalipalpata</taxon>
        <taxon>Terebellida</taxon>
        <taxon>Terebelliformia</taxon>
        <taxon>Alvinellidae</taxon>
        <taxon>Paralvinella</taxon>
    </lineage>
</organism>
<dbReference type="GO" id="GO:0032050">
    <property type="term" value="F:clathrin heavy chain binding"/>
    <property type="evidence" value="ECO:0007669"/>
    <property type="project" value="TreeGrafter"/>
</dbReference>
<dbReference type="GO" id="GO:0030132">
    <property type="term" value="C:clathrin coat of coated pit"/>
    <property type="evidence" value="ECO:0007669"/>
    <property type="project" value="InterPro"/>
</dbReference>
<feature type="compositionally biased region" description="Polar residues" evidence="7">
    <location>
        <begin position="85"/>
        <end position="115"/>
    </location>
</feature>
<accession>A0AAD9JJZ2</accession>
<dbReference type="AlphaFoldDB" id="A0AAD9JJZ2"/>
<comment type="subcellular location">
    <subcellularLocation>
        <location evidence="1 6">Cytoplasmic vesicle membrane</location>
        <topology evidence="1 6">Peripheral membrane protein</topology>
        <orientation evidence="1 6">Cytoplasmic side</orientation>
    </subcellularLocation>
    <subcellularLocation>
        <location evidence="6">Membrane</location>
        <location evidence="6">Coated pit</location>
        <topology evidence="6">Peripheral membrane protein</topology>
        <orientation evidence="6">Cytoplasmic side</orientation>
    </subcellularLocation>
    <text evidence="6">Cytoplasmic face of coated pits and vesicles.</text>
</comment>
<reference evidence="8" key="1">
    <citation type="journal article" date="2023" name="Mol. Biol. Evol.">
        <title>Third-Generation Sequencing Reveals the Adaptive Role of the Epigenome in Three Deep-Sea Polychaetes.</title>
        <authorList>
            <person name="Perez M."/>
            <person name="Aroh O."/>
            <person name="Sun Y."/>
            <person name="Lan Y."/>
            <person name="Juniper S.K."/>
            <person name="Young C.R."/>
            <person name="Angers B."/>
            <person name="Qian P.Y."/>
        </authorList>
    </citation>
    <scope>NUCLEOTIDE SEQUENCE</scope>
    <source>
        <strain evidence="8">P08H-3</strain>
    </source>
</reference>
<keyword evidence="9" id="KW-1185">Reference proteome</keyword>
<dbReference type="GO" id="GO:0030672">
    <property type="term" value="C:synaptic vesicle membrane"/>
    <property type="evidence" value="ECO:0007669"/>
    <property type="project" value="TreeGrafter"/>
</dbReference>
<comment type="similarity">
    <text evidence="2 6">Belongs to the clathrin light chain family.</text>
</comment>
<dbReference type="GO" id="GO:0030130">
    <property type="term" value="C:clathrin coat of trans-Golgi network vesicle"/>
    <property type="evidence" value="ECO:0007669"/>
    <property type="project" value="InterPro"/>
</dbReference>
<dbReference type="GO" id="GO:0006886">
    <property type="term" value="P:intracellular protein transport"/>
    <property type="evidence" value="ECO:0007669"/>
    <property type="project" value="InterPro"/>
</dbReference>
<evidence type="ECO:0000256" key="2">
    <source>
        <dbReference type="ARBA" id="ARBA00005263"/>
    </source>
</evidence>
<name>A0AAD9JJZ2_9ANNE</name>
<dbReference type="PANTHER" id="PTHR10639">
    <property type="entry name" value="CLATHRIN LIGHT CHAIN"/>
    <property type="match status" value="1"/>
</dbReference>
<evidence type="ECO:0000313" key="9">
    <source>
        <dbReference type="Proteomes" id="UP001208570"/>
    </source>
</evidence>
<evidence type="ECO:0000256" key="1">
    <source>
        <dbReference type="ARBA" id="ARBA00004180"/>
    </source>
</evidence>
<gene>
    <name evidence="8" type="ORF">LSH36_263g01009</name>
</gene>
<comment type="function">
    <text evidence="6">Clathrin is the major protein of the polyhedral coat of coated pits and vesicles.</text>
</comment>
<dbReference type="GO" id="GO:0005198">
    <property type="term" value="F:structural molecule activity"/>
    <property type="evidence" value="ECO:0007669"/>
    <property type="project" value="InterPro"/>
</dbReference>
<proteinExistence type="inferred from homology"/>
<comment type="caution">
    <text evidence="8">The sequence shown here is derived from an EMBL/GenBank/DDBJ whole genome shotgun (WGS) entry which is preliminary data.</text>
</comment>
<dbReference type="GO" id="GO:0072583">
    <property type="term" value="P:clathrin-dependent endocytosis"/>
    <property type="evidence" value="ECO:0007669"/>
    <property type="project" value="TreeGrafter"/>
</dbReference>